<proteinExistence type="predicted"/>
<reference evidence="4" key="1">
    <citation type="submission" date="2017-02" db="UniProtKB">
        <authorList>
            <consortium name="WormBaseParasite"/>
        </authorList>
    </citation>
    <scope>IDENTIFICATION</scope>
</reference>
<keyword evidence="3" id="KW-1185">Reference proteome</keyword>
<keyword evidence="1" id="KW-0732">Signal</keyword>
<feature type="chain" id="PRO_5043120755" evidence="1">
    <location>
        <begin position="22"/>
        <end position="243"/>
    </location>
</feature>
<gene>
    <name evidence="2" type="ORF">ASIM_LOCUS973</name>
</gene>
<evidence type="ECO:0000313" key="4">
    <source>
        <dbReference type="WBParaSite" id="ASIM_0000108101-mRNA-1"/>
    </source>
</evidence>
<sequence length="243" mass="28938">MITVLTILCAFLMNLPYCCHCNLDHHWLSPFDNTTEISALCTNENHDIVMLKRGVPMMYNLFRHDVMCWLEIQRYVPPRYNQLIWFLQSLGYCDVNREINWRRRGVEYNRDFQLKITRAAFALICRQTDDIGRYDLSRYASLFRIMFEKTNDDRLHICEKVISLYQDLYTRCLVASPTGRVRLLEKICSGRSTVRLIKMRAFFKRFSRNCFTFNDFFNSNPIASQSLGYALSNDTVFMNMLRF</sequence>
<name>A0A0M3J0P0_ANISI</name>
<accession>A0A0M3J0P0</accession>
<dbReference type="EMBL" id="UYRR01000881">
    <property type="protein sequence ID" value="VDK18284.1"/>
    <property type="molecule type" value="Genomic_DNA"/>
</dbReference>
<evidence type="ECO:0000313" key="3">
    <source>
        <dbReference type="Proteomes" id="UP000267096"/>
    </source>
</evidence>
<feature type="signal peptide" evidence="1">
    <location>
        <begin position="1"/>
        <end position="21"/>
    </location>
</feature>
<protein>
    <submittedName>
        <fullName evidence="4">ORF8</fullName>
    </submittedName>
</protein>
<evidence type="ECO:0000313" key="2">
    <source>
        <dbReference type="EMBL" id="VDK18284.1"/>
    </source>
</evidence>
<reference evidence="2 3" key="2">
    <citation type="submission" date="2018-11" db="EMBL/GenBank/DDBJ databases">
        <authorList>
            <consortium name="Pathogen Informatics"/>
        </authorList>
    </citation>
    <scope>NUCLEOTIDE SEQUENCE [LARGE SCALE GENOMIC DNA]</scope>
</reference>
<dbReference type="AlphaFoldDB" id="A0A0M3J0P0"/>
<dbReference type="Proteomes" id="UP000267096">
    <property type="component" value="Unassembled WGS sequence"/>
</dbReference>
<dbReference type="OrthoDB" id="5870282at2759"/>
<evidence type="ECO:0000256" key="1">
    <source>
        <dbReference type="SAM" id="SignalP"/>
    </source>
</evidence>
<organism evidence="4">
    <name type="scientific">Anisakis simplex</name>
    <name type="common">Herring worm</name>
    <dbReference type="NCBI Taxonomy" id="6269"/>
    <lineage>
        <taxon>Eukaryota</taxon>
        <taxon>Metazoa</taxon>
        <taxon>Ecdysozoa</taxon>
        <taxon>Nematoda</taxon>
        <taxon>Chromadorea</taxon>
        <taxon>Rhabditida</taxon>
        <taxon>Spirurina</taxon>
        <taxon>Ascaridomorpha</taxon>
        <taxon>Ascaridoidea</taxon>
        <taxon>Anisakidae</taxon>
        <taxon>Anisakis</taxon>
        <taxon>Anisakis simplex complex</taxon>
    </lineage>
</organism>
<dbReference type="WBParaSite" id="ASIM_0000108101-mRNA-1">
    <property type="protein sequence ID" value="ASIM_0000108101-mRNA-1"/>
    <property type="gene ID" value="ASIM_0000108101"/>
</dbReference>